<dbReference type="EMBL" id="HG807575">
    <property type="protein sequence ID" value="CDW60939.1"/>
    <property type="molecule type" value="Genomic_DNA"/>
</dbReference>
<dbReference type="Pfam" id="PF07189">
    <property type="entry name" value="SF3b10"/>
    <property type="match status" value="1"/>
</dbReference>
<keyword evidence="2" id="KW-1185">Reference proteome</keyword>
<dbReference type="InterPro" id="IPR009846">
    <property type="entry name" value="SF3b5/RDS3-10"/>
</dbReference>
<name>A0A077ZMF4_TRITR</name>
<gene>
    <name evidence="1" type="ORF">TTRE_0000934601</name>
</gene>
<sequence length="39" mass="4612">MSFMAVVENETRARMRFIFLQRMIQPCGPPPERPDETET</sequence>
<protein>
    <submittedName>
        <fullName evidence="1">SF3b10 domain containing protein</fullName>
    </submittedName>
</protein>
<proteinExistence type="predicted"/>
<evidence type="ECO:0000313" key="2">
    <source>
        <dbReference type="Proteomes" id="UP000030665"/>
    </source>
</evidence>
<dbReference type="Proteomes" id="UP000030665">
    <property type="component" value="Unassembled WGS sequence"/>
</dbReference>
<accession>A0A077ZMF4</accession>
<reference evidence="1" key="1">
    <citation type="submission" date="2014-01" db="EMBL/GenBank/DDBJ databases">
        <authorList>
            <person name="Aslett M."/>
        </authorList>
    </citation>
    <scope>NUCLEOTIDE SEQUENCE</scope>
</reference>
<dbReference type="OrthoDB" id="274726at2759"/>
<organism evidence="1 2">
    <name type="scientific">Trichuris trichiura</name>
    <name type="common">Whipworm</name>
    <name type="synonym">Trichocephalus trichiurus</name>
    <dbReference type="NCBI Taxonomy" id="36087"/>
    <lineage>
        <taxon>Eukaryota</taxon>
        <taxon>Metazoa</taxon>
        <taxon>Ecdysozoa</taxon>
        <taxon>Nematoda</taxon>
        <taxon>Enoplea</taxon>
        <taxon>Dorylaimia</taxon>
        <taxon>Trichinellida</taxon>
        <taxon>Trichuridae</taxon>
        <taxon>Trichuris</taxon>
    </lineage>
</organism>
<evidence type="ECO:0000313" key="1">
    <source>
        <dbReference type="EMBL" id="CDW60939.1"/>
    </source>
</evidence>
<dbReference type="STRING" id="36087.A0A077ZMF4"/>
<reference evidence="1" key="2">
    <citation type="submission" date="2014-03" db="EMBL/GenBank/DDBJ databases">
        <title>The whipworm genome and dual-species transcriptomics of an intimate host-pathogen interaction.</title>
        <authorList>
            <person name="Foth B.J."/>
            <person name="Tsai I.J."/>
            <person name="Reid A.J."/>
            <person name="Bancroft A.J."/>
            <person name="Nichol S."/>
            <person name="Tracey A."/>
            <person name="Holroyd N."/>
            <person name="Cotton J.A."/>
            <person name="Stanley E.J."/>
            <person name="Zarowiecki M."/>
            <person name="Liu J.Z."/>
            <person name="Huckvale T."/>
            <person name="Cooper P.J."/>
            <person name="Grencis R.K."/>
            <person name="Berriman M."/>
        </authorList>
    </citation>
    <scope>NUCLEOTIDE SEQUENCE [LARGE SCALE GENOMIC DNA]</scope>
</reference>
<dbReference type="AlphaFoldDB" id="A0A077ZMF4"/>